<gene>
    <name evidence="1" type="ORF">STRTUCAR8_03243</name>
</gene>
<keyword evidence="2" id="KW-1185">Reference proteome</keyword>
<organism evidence="1 2">
    <name type="scientific">Streptomyces turgidiscabies (strain Car8)</name>
    <dbReference type="NCBI Taxonomy" id="698760"/>
    <lineage>
        <taxon>Bacteria</taxon>
        <taxon>Bacillati</taxon>
        <taxon>Actinomycetota</taxon>
        <taxon>Actinomycetes</taxon>
        <taxon>Kitasatosporales</taxon>
        <taxon>Streptomycetaceae</taxon>
        <taxon>Streptomyces</taxon>
    </lineage>
</organism>
<evidence type="ECO:0000313" key="2">
    <source>
        <dbReference type="Proteomes" id="UP000010931"/>
    </source>
</evidence>
<reference evidence="1 2" key="1">
    <citation type="journal article" date="2011" name="Plasmid">
        <title>Streptomyces turgidiscabies Car8 contains a modular pathogenicity island that shares virulence genes with other actinobacterial plant pathogens.</title>
        <authorList>
            <person name="Huguet-Tapia J.C."/>
            <person name="Badger J.H."/>
            <person name="Loria R."/>
            <person name="Pettis G.S."/>
        </authorList>
    </citation>
    <scope>NUCLEOTIDE SEQUENCE [LARGE SCALE GENOMIC DNA]</scope>
    <source>
        <strain evidence="1 2">Car8</strain>
    </source>
</reference>
<dbReference type="Proteomes" id="UP000010931">
    <property type="component" value="Unassembled WGS sequence"/>
</dbReference>
<protein>
    <submittedName>
        <fullName evidence="1">Uncharacterized protein</fullName>
    </submittedName>
</protein>
<accession>L7F039</accession>
<name>L7F039_STRT8</name>
<dbReference type="EMBL" id="AEJB01000449">
    <property type="protein sequence ID" value="ELP64504.1"/>
    <property type="molecule type" value="Genomic_DNA"/>
</dbReference>
<sequence length="30" mass="3280">MHHRQRPARAVRVQLLAVGDVLGAALEGEE</sequence>
<dbReference type="AlphaFoldDB" id="L7F039"/>
<evidence type="ECO:0000313" key="1">
    <source>
        <dbReference type="EMBL" id="ELP64504.1"/>
    </source>
</evidence>
<comment type="caution">
    <text evidence="1">The sequence shown here is derived from an EMBL/GenBank/DDBJ whole genome shotgun (WGS) entry which is preliminary data.</text>
</comment>
<proteinExistence type="predicted"/>
<feature type="non-terminal residue" evidence="1">
    <location>
        <position position="30"/>
    </location>
</feature>